<dbReference type="AlphaFoldDB" id="Q0EY89"/>
<dbReference type="HOGENOM" id="CLU_1658692_0_0_0"/>
<dbReference type="InParanoid" id="Q0EY89"/>
<evidence type="ECO:0000256" key="1">
    <source>
        <dbReference type="SAM" id="MobiDB-lite"/>
    </source>
</evidence>
<protein>
    <recommendedName>
        <fullName evidence="2">Glycine zipper domain-containing protein</fullName>
    </recommendedName>
</protein>
<evidence type="ECO:0000313" key="4">
    <source>
        <dbReference type="Proteomes" id="UP000005297"/>
    </source>
</evidence>
<dbReference type="EMBL" id="AATS01000010">
    <property type="protein sequence ID" value="EAU54303.1"/>
    <property type="molecule type" value="Genomic_DNA"/>
</dbReference>
<dbReference type="Pfam" id="PF13488">
    <property type="entry name" value="Gly-zipper_Omp"/>
    <property type="match status" value="1"/>
</dbReference>
<sequence length="159" mass="16594">MPAAQAADKALLGALIGAGAGAAIGHSVKRGGGAGTGALIGAVGGYVIGNQMDKSAEQSAQPPASPAKSASIPPATANCGRANDLLDQADRSRDNDTKIYLLEKASGLCPDYARIHNDLGVAYYQRNGRFDRDRARDEFNSALRINPDYQIARDNLARL</sequence>
<comment type="caution">
    <text evidence="3">The sequence shown here is derived from an EMBL/GenBank/DDBJ whole genome shotgun (WGS) entry which is preliminary data.</text>
</comment>
<dbReference type="InterPro" id="IPR039567">
    <property type="entry name" value="Gly-zipper"/>
</dbReference>
<reference evidence="3 4" key="1">
    <citation type="submission" date="2006-09" db="EMBL/GenBank/DDBJ databases">
        <authorList>
            <person name="Emerson D."/>
            <person name="Ferriera S."/>
            <person name="Johnson J."/>
            <person name="Kravitz S."/>
            <person name="Halpern A."/>
            <person name="Remington K."/>
            <person name="Beeson K."/>
            <person name="Tran B."/>
            <person name="Rogers Y.-H."/>
            <person name="Friedman R."/>
            <person name="Venter J.C."/>
        </authorList>
    </citation>
    <scope>NUCLEOTIDE SEQUENCE [LARGE SCALE GENOMIC DNA]</scope>
    <source>
        <strain evidence="3 4">PV-1</strain>
    </source>
</reference>
<evidence type="ECO:0000313" key="3">
    <source>
        <dbReference type="EMBL" id="EAU54303.1"/>
    </source>
</evidence>
<feature type="domain" description="Glycine zipper" evidence="2">
    <location>
        <begin position="13"/>
        <end position="55"/>
    </location>
</feature>
<feature type="region of interest" description="Disordered" evidence="1">
    <location>
        <begin position="54"/>
        <end position="90"/>
    </location>
</feature>
<feature type="compositionally biased region" description="Low complexity" evidence="1">
    <location>
        <begin position="57"/>
        <end position="77"/>
    </location>
</feature>
<dbReference type="InterPro" id="IPR011990">
    <property type="entry name" value="TPR-like_helical_dom_sf"/>
</dbReference>
<name>Q0EY89_9PROT</name>
<gene>
    <name evidence="3" type="ORF">SPV1_06064</name>
</gene>
<dbReference type="STRING" id="314344.AL013_06425"/>
<proteinExistence type="predicted"/>
<organism evidence="3 4">
    <name type="scientific">Mariprofundus ferrooxydans PV-1</name>
    <dbReference type="NCBI Taxonomy" id="314345"/>
    <lineage>
        <taxon>Bacteria</taxon>
        <taxon>Pseudomonadati</taxon>
        <taxon>Pseudomonadota</taxon>
        <taxon>Candidatius Mariprofundia</taxon>
        <taxon>Mariprofundales</taxon>
        <taxon>Mariprofundaceae</taxon>
        <taxon>Mariprofundus</taxon>
    </lineage>
</organism>
<accession>Q0EY89</accession>
<keyword evidence="4" id="KW-1185">Reference proteome</keyword>
<evidence type="ECO:0000259" key="2">
    <source>
        <dbReference type="Pfam" id="PF13488"/>
    </source>
</evidence>
<dbReference type="Gene3D" id="1.25.40.10">
    <property type="entry name" value="Tetratricopeptide repeat domain"/>
    <property type="match status" value="1"/>
</dbReference>
<dbReference type="SUPFAM" id="SSF48452">
    <property type="entry name" value="TPR-like"/>
    <property type="match status" value="1"/>
</dbReference>
<dbReference type="Proteomes" id="UP000005297">
    <property type="component" value="Unassembled WGS sequence"/>
</dbReference>